<evidence type="ECO:0000313" key="2">
    <source>
        <dbReference type="EMBL" id="GAE93793.1"/>
    </source>
</evidence>
<dbReference type="RefSeq" id="WP_035724221.1">
    <property type="nucleotide sequence ID" value="NZ_BAVS01000016.1"/>
</dbReference>
<feature type="transmembrane region" description="Helical" evidence="1">
    <location>
        <begin position="134"/>
        <end position="152"/>
    </location>
</feature>
<evidence type="ECO:0000313" key="3">
    <source>
        <dbReference type="Proteomes" id="UP000019102"/>
    </source>
</evidence>
<feature type="transmembrane region" description="Helical" evidence="1">
    <location>
        <begin position="47"/>
        <end position="68"/>
    </location>
</feature>
<keyword evidence="1" id="KW-0472">Membrane</keyword>
<dbReference type="AlphaFoldDB" id="W4VLU0"/>
<feature type="transmembrane region" description="Helical" evidence="1">
    <location>
        <begin position="74"/>
        <end position="92"/>
    </location>
</feature>
<gene>
    <name evidence="2" type="ORF">JCM21714_2898</name>
</gene>
<dbReference type="Proteomes" id="UP000019102">
    <property type="component" value="Unassembled WGS sequence"/>
</dbReference>
<proteinExistence type="predicted"/>
<reference evidence="2 3" key="1">
    <citation type="journal article" date="2014" name="Genome Announc.">
        <title>Draft Genome Sequence of the Boron-Tolerant and Moderately Halotolerant Bacterium Gracilibacillus boraciitolerans JCM 21714T.</title>
        <authorList>
            <person name="Ahmed I."/>
            <person name="Oshima K."/>
            <person name="Suda W."/>
            <person name="Kitamura K."/>
            <person name="Iida T."/>
            <person name="Ohmori Y."/>
            <person name="Fujiwara T."/>
            <person name="Hattori M."/>
            <person name="Ohkuma M."/>
        </authorList>
    </citation>
    <scope>NUCLEOTIDE SEQUENCE [LARGE SCALE GENOMIC DNA]</scope>
    <source>
        <strain evidence="2 3">JCM 21714</strain>
    </source>
</reference>
<feature type="transmembrane region" description="Helical" evidence="1">
    <location>
        <begin position="232"/>
        <end position="255"/>
    </location>
</feature>
<keyword evidence="1" id="KW-0812">Transmembrane</keyword>
<dbReference type="EMBL" id="BAVS01000016">
    <property type="protein sequence ID" value="GAE93793.1"/>
    <property type="molecule type" value="Genomic_DNA"/>
</dbReference>
<protein>
    <submittedName>
        <fullName evidence="2">Uncharacterized protein</fullName>
    </submittedName>
</protein>
<feature type="transmembrane region" description="Helical" evidence="1">
    <location>
        <begin position="192"/>
        <end position="212"/>
    </location>
</feature>
<accession>W4VLU0</accession>
<keyword evidence="3" id="KW-1185">Reference proteome</keyword>
<keyword evidence="1" id="KW-1133">Transmembrane helix</keyword>
<comment type="caution">
    <text evidence="2">The sequence shown here is derived from an EMBL/GenBank/DDBJ whole genome shotgun (WGS) entry which is preliminary data.</text>
</comment>
<name>W4VLU0_9BACI</name>
<organism evidence="2 3">
    <name type="scientific">Gracilibacillus boraciitolerans JCM 21714</name>
    <dbReference type="NCBI Taxonomy" id="1298598"/>
    <lineage>
        <taxon>Bacteria</taxon>
        <taxon>Bacillati</taxon>
        <taxon>Bacillota</taxon>
        <taxon>Bacilli</taxon>
        <taxon>Bacillales</taxon>
        <taxon>Bacillaceae</taxon>
        <taxon>Gracilibacillus</taxon>
    </lineage>
</organism>
<feature type="transmembrane region" description="Helical" evidence="1">
    <location>
        <begin position="158"/>
        <end position="180"/>
    </location>
</feature>
<sequence length="272" mass="31698">MFYKYKKLYTFRFMKEQLKIIYARILGIFTAKDREKVVDFLINSTKYVNIIPFLMFSTIYFLVLLIISDSLNRNIILAGVISIVLSVLYTVFKYRESKLNDMKEELSLILNHINPKQSSAFLIKYLCIDLFKNVIFYAALPYIITGTLLLAITEFNVYLFLILLGYFALSFSLTLCILITKIIIRNQIIFDLFMSLVLISVATYLYTVIPFPENIENIIINNSANLEVKEPTLIAHAVWVSCFIISTIITCLCILKIDSEQFFKVFFYKEKI</sequence>
<evidence type="ECO:0000256" key="1">
    <source>
        <dbReference type="SAM" id="Phobius"/>
    </source>
</evidence>